<gene>
    <name evidence="1" type="ORF">M9H77_16717</name>
</gene>
<organism evidence="1 2">
    <name type="scientific">Catharanthus roseus</name>
    <name type="common">Madagascar periwinkle</name>
    <name type="synonym">Vinca rosea</name>
    <dbReference type="NCBI Taxonomy" id="4058"/>
    <lineage>
        <taxon>Eukaryota</taxon>
        <taxon>Viridiplantae</taxon>
        <taxon>Streptophyta</taxon>
        <taxon>Embryophyta</taxon>
        <taxon>Tracheophyta</taxon>
        <taxon>Spermatophyta</taxon>
        <taxon>Magnoliopsida</taxon>
        <taxon>eudicotyledons</taxon>
        <taxon>Gunneridae</taxon>
        <taxon>Pentapetalae</taxon>
        <taxon>asterids</taxon>
        <taxon>lamiids</taxon>
        <taxon>Gentianales</taxon>
        <taxon>Apocynaceae</taxon>
        <taxon>Rauvolfioideae</taxon>
        <taxon>Vinceae</taxon>
        <taxon>Catharanthinae</taxon>
        <taxon>Catharanthus</taxon>
    </lineage>
</organism>
<evidence type="ECO:0000313" key="2">
    <source>
        <dbReference type="Proteomes" id="UP001060085"/>
    </source>
</evidence>
<accession>A0ACC0B2J6</accession>
<sequence length="135" mass="15619">MPDMNQDGQGDEKFQELMRARERRIKEKDDQITQGLMIKIEETMKEGLQFKNEGLEDDGNPHKLLMVQCLHLHQTMEQIGIGRNLREESIFTMNSRGSSLHFKSFINLPTTLPSIGLDVLQQHSHNLIQTMNKCI</sequence>
<name>A0ACC0B2J6_CATRO</name>
<keyword evidence="2" id="KW-1185">Reference proteome</keyword>
<evidence type="ECO:0000313" key="1">
    <source>
        <dbReference type="EMBL" id="KAI5666864.1"/>
    </source>
</evidence>
<dbReference type="EMBL" id="CM044704">
    <property type="protein sequence ID" value="KAI5666864.1"/>
    <property type="molecule type" value="Genomic_DNA"/>
</dbReference>
<protein>
    <submittedName>
        <fullName evidence="1">Uncharacterized protein</fullName>
    </submittedName>
</protein>
<reference evidence="2" key="1">
    <citation type="journal article" date="2023" name="Nat. Plants">
        <title>Single-cell RNA sequencing provides a high-resolution roadmap for understanding the multicellular compartmentation of specialized metabolism.</title>
        <authorList>
            <person name="Sun S."/>
            <person name="Shen X."/>
            <person name="Li Y."/>
            <person name="Li Y."/>
            <person name="Wang S."/>
            <person name="Li R."/>
            <person name="Zhang H."/>
            <person name="Shen G."/>
            <person name="Guo B."/>
            <person name="Wei J."/>
            <person name="Xu J."/>
            <person name="St-Pierre B."/>
            <person name="Chen S."/>
            <person name="Sun C."/>
        </authorList>
    </citation>
    <scope>NUCLEOTIDE SEQUENCE [LARGE SCALE GENOMIC DNA]</scope>
</reference>
<proteinExistence type="predicted"/>
<comment type="caution">
    <text evidence="1">The sequence shown here is derived from an EMBL/GenBank/DDBJ whole genome shotgun (WGS) entry which is preliminary data.</text>
</comment>
<dbReference type="Proteomes" id="UP001060085">
    <property type="component" value="Linkage Group LG04"/>
</dbReference>